<dbReference type="OrthoDB" id="6258822at2"/>
<comment type="caution">
    <text evidence="2">The sequence shown here is derived from an EMBL/GenBank/DDBJ whole genome shotgun (WGS) entry which is preliminary data.</text>
</comment>
<reference evidence="3 4" key="1">
    <citation type="submission" date="2018-01" db="EMBL/GenBank/DDBJ databases">
        <title>Superficieibacter electus gen. nov., sp. nov., an extended-spectrum beta-lactamase possessing member of the Enterobacteriaceae family, isolated from intensive care unit surfaces.</title>
        <authorList>
            <person name="Potter R.F."/>
            <person name="D'Souza A.W."/>
        </authorList>
    </citation>
    <scope>NUCLEOTIDE SEQUENCE [LARGE SCALE GENOMIC DNA]</scope>
    <source>
        <strain evidence="2 4">BP-1</strain>
        <strain evidence="1 3">BP-2</strain>
    </source>
</reference>
<organism evidence="2 4">
    <name type="scientific">Superficieibacter electus</name>
    <dbReference type="NCBI Taxonomy" id="2022662"/>
    <lineage>
        <taxon>Bacteria</taxon>
        <taxon>Pseudomonadati</taxon>
        <taxon>Pseudomonadota</taxon>
        <taxon>Gammaproteobacteria</taxon>
        <taxon>Enterobacterales</taxon>
        <taxon>Enterobacteriaceae</taxon>
        <taxon>Superficieibacter</taxon>
    </lineage>
</organism>
<keyword evidence="3" id="KW-1185">Reference proteome</keyword>
<dbReference type="Proteomes" id="UP000247005">
    <property type="component" value="Unassembled WGS sequence"/>
</dbReference>
<name>A0A2P5GVJ5_9ENTR</name>
<evidence type="ECO:0008006" key="5">
    <source>
        <dbReference type="Google" id="ProtNLM"/>
    </source>
</evidence>
<accession>A0A2P5GVJ5</accession>
<dbReference type="RefSeq" id="WP_103677824.1">
    <property type="nucleotide sequence ID" value="NZ_PQGD01000002.1"/>
</dbReference>
<evidence type="ECO:0000313" key="1">
    <source>
        <dbReference type="EMBL" id="POP42354.1"/>
    </source>
</evidence>
<evidence type="ECO:0000313" key="4">
    <source>
        <dbReference type="Proteomes" id="UP000247005"/>
    </source>
</evidence>
<evidence type="ECO:0000313" key="3">
    <source>
        <dbReference type="Proteomes" id="UP000237073"/>
    </source>
</evidence>
<dbReference type="EMBL" id="PQGD01000002">
    <property type="protein sequence ID" value="POP50543.1"/>
    <property type="molecule type" value="Genomic_DNA"/>
</dbReference>
<dbReference type="EMBL" id="PQGE01000020">
    <property type="protein sequence ID" value="POP42354.1"/>
    <property type="molecule type" value="Genomic_DNA"/>
</dbReference>
<proteinExistence type="predicted"/>
<protein>
    <recommendedName>
        <fullName evidence="5">DNA adenine methylase</fullName>
    </recommendedName>
</protein>
<sequence length="86" mass="9892">MNDILLEYAYRRIGELEKLLLVDVKETIWPVEVGLVYSQIESAGQLPAHHQNRLKHHINRMWLEKMPVPAIVAAARSLAIAMEKYA</sequence>
<dbReference type="AlphaFoldDB" id="A0A2P5GVJ5"/>
<dbReference type="Proteomes" id="UP000237073">
    <property type="component" value="Unassembled WGS sequence"/>
</dbReference>
<evidence type="ECO:0000313" key="2">
    <source>
        <dbReference type="EMBL" id="POP50543.1"/>
    </source>
</evidence>
<gene>
    <name evidence="2" type="ORF">CHU32_03725</name>
    <name evidence="1" type="ORF">CHU33_20010</name>
</gene>